<evidence type="ECO:0000256" key="1">
    <source>
        <dbReference type="SAM" id="Coils"/>
    </source>
</evidence>
<feature type="coiled-coil region" evidence="1">
    <location>
        <begin position="633"/>
        <end position="664"/>
    </location>
</feature>
<keyword evidence="1" id="KW-0175">Coiled coil</keyword>
<feature type="region of interest" description="Disordered" evidence="2">
    <location>
        <begin position="1"/>
        <end position="68"/>
    </location>
</feature>
<dbReference type="OrthoDB" id="1103597at2759"/>
<keyword evidence="3" id="KW-1185">Reference proteome</keyword>
<feature type="coiled-coil region" evidence="1">
    <location>
        <begin position="513"/>
        <end position="582"/>
    </location>
</feature>
<feature type="region of interest" description="Disordered" evidence="2">
    <location>
        <begin position="380"/>
        <end position="432"/>
    </location>
</feature>
<feature type="region of interest" description="Disordered" evidence="2">
    <location>
        <begin position="724"/>
        <end position="762"/>
    </location>
</feature>
<gene>
    <name evidence="4" type="primary">LOC108834887</name>
    <name evidence="5" type="synonym">LOC108820260</name>
</gene>
<dbReference type="Pfam" id="PF07794">
    <property type="entry name" value="DUF1633"/>
    <property type="match status" value="1"/>
</dbReference>
<feature type="compositionally biased region" description="Basic and acidic residues" evidence="2">
    <location>
        <begin position="739"/>
        <end position="752"/>
    </location>
</feature>
<dbReference type="RefSeq" id="XP_018463704.2">
    <property type="nucleotide sequence ID" value="XM_018608202.2"/>
</dbReference>
<dbReference type="GeneID" id="108834887"/>
<proteinExistence type="predicted"/>
<feature type="compositionally biased region" description="Basic and acidic residues" evidence="2">
    <location>
        <begin position="23"/>
        <end position="42"/>
    </location>
</feature>
<accession>A0A6J0LV86</accession>
<organism evidence="3 4">
    <name type="scientific">Raphanus sativus</name>
    <name type="common">Radish</name>
    <name type="synonym">Raphanus raphanistrum var. sativus</name>
    <dbReference type="NCBI Taxonomy" id="3726"/>
    <lineage>
        <taxon>Eukaryota</taxon>
        <taxon>Viridiplantae</taxon>
        <taxon>Streptophyta</taxon>
        <taxon>Embryophyta</taxon>
        <taxon>Tracheophyta</taxon>
        <taxon>Spermatophyta</taxon>
        <taxon>Magnoliopsida</taxon>
        <taxon>eudicotyledons</taxon>
        <taxon>Gunneridae</taxon>
        <taxon>Pentapetalae</taxon>
        <taxon>rosids</taxon>
        <taxon>malvids</taxon>
        <taxon>Brassicales</taxon>
        <taxon>Brassicaceae</taxon>
        <taxon>Brassiceae</taxon>
        <taxon>Raphanus</taxon>
    </lineage>
</organism>
<feature type="compositionally biased region" description="Low complexity" evidence="2">
    <location>
        <begin position="328"/>
        <end position="337"/>
    </location>
</feature>
<feature type="compositionally biased region" description="Basic and acidic residues" evidence="2">
    <location>
        <begin position="399"/>
        <end position="415"/>
    </location>
</feature>
<dbReference type="RefSeq" id="XP_056850796.1">
    <property type="nucleotide sequence ID" value="XM_056994816.1"/>
</dbReference>
<dbReference type="AlphaFoldDB" id="A0A6J0LV86"/>
<feature type="region of interest" description="Disordered" evidence="2">
    <location>
        <begin position="303"/>
        <end position="344"/>
    </location>
</feature>
<dbReference type="Proteomes" id="UP000504610">
    <property type="component" value="Chromosome 9"/>
</dbReference>
<reference evidence="3" key="1">
    <citation type="journal article" date="2019" name="Database">
        <title>The radish genome database (RadishGD): an integrated information resource for radish genomics.</title>
        <authorList>
            <person name="Yu H.J."/>
            <person name="Baek S."/>
            <person name="Lee Y.J."/>
            <person name="Cho A."/>
            <person name="Mun J.H."/>
        </authorList>
    </citation>
    <scope>NUCLEOTIDE SEQUENCE [LARGE SCALE GENOMIC DNA]</scope>
    <source>
        <strain evidence="3">cv. WK10039</strain>
    </source>
</reference>
<dbReference type="KEGG" id="rsz:108834887"/>
<dbReference type="InterPro" id="IPR012436">
    <property type="entry name" value="DUF1633"/>
</dbReference>
<evidence type="ECO:0000256" key="2">
    <source>
        <dbReference type="SAM" id="MobiDB-lite"/>
    </source>
</evidence>
<evidence type="ECO:0000313" key="4">
    <source>
        <dbReference type="RefSeq" id="XP_018463704.2"/>
    </source>
</evidence>
<feature type="compositionally biased region" description="Acidic residues" evidence="2">
    <location>
        <begin position="753"/>
        <end position="762"/>
    </location>
</feature>
<sequence>MDPPKEGSGETGISTSGKSLMKVKQEIGEKMKRDKKEAKDSIAGRVSKRVKKKDASGGSAPVGPHSPSSLKIQEVVNLMVQAYGQKELARVCSSDETPETAPEGWFCIHEKYISKCHLRFPLPDLLLDLLDHYQLALSQLCPSVIRVINGFITRAKEEGVAVGLTELMSLYTIKESSSKDGGSGTYYLPCRPRLGLFKSSGSDDDWRKKYFYVKIDPSTVPVGRALSITWSDITDIEDPPKLTDKLSRALFRKLYQSPNTWASFTISRIGSARFPEQYNARFPDPIPSEDLEVSEGPFVVDLSTGASTSETEKTQAPKMRPSFRSRSKPAAAASASRGSDKTQGGAFLSSLKEVLDDGSSVPVGDVILVETRAQDVVPRLEIPPVNVNPQAAGDPSEVEPPRNKRSRTDLGDRPARSSSSSSRGGTVGWNFTHSKPGSILDDPWGLATIMRHMKMVGCSMPSINGLTNKEEYVEIAHHMGQLAGAINRAQLRFEETVNGAPSAGDLAQATELFKTTKMELDLARARVSELEAEVGRLGLKADTHQGKLESQAIDIRVKNRKINELDAARRIAERQVQEMIASSQVSQRNKEAEVKLAVRKGKKEVADAYNKILTSVKEKFVKKKDETDALIYAQELQANTELLKDLLSKEIENAEEEYHRLMVLVPEAAAAYEKAQVSDFSVSKLPIPQFSESSVTFEINMFNPAFSGEYGSNLGSMSPDLVPVETTLGGVDQDAEVEASAKEGGPIEKNKDDEADPGSEEG</sequence>
<evidence type="ECO:0000313" key="5">
    <source>
        <dbReference type="RefSeq" id="XP_056850796.1"/>
    </source>
</evidence>
<protein>
    <submittedName>
        <fullName evidence="4 5">Uncharacterized protein At3g60930, chloroplastic-like</fullName>
    </submittedName>
</protein>
<dbReference type="KEGG" id="rsz:108820260"/>
<reference evidence="4 5" key="2">
    <citation type="submission" date="2025-04" db="UniProtKB">
        <authorList>
            <consortium name="RefSeq"/>
        </authorList>
    </citation>
    <scope>IDENTIFICATION</scope>
    <source>
        <tissue evidence="4 5">Leaf</tissue>
    </source>
</reference>
<name>A0A6J0LV86_RAPSA</name>
<evidence type="ECO:0000313" key="3">
    <source>
        <dbReference type="Proteomes" id="UP000504610"/>
    </source>
</evidence>